<dbReference type="RefSeq" id="WP_373367495.1">
    <property type="nucleotide sequence ID" value="NZ_JACCCQ010000001.1"/>
</dbReference>
<accession>A0ABX2RTV8</accession>
<name>A0ABX2RTV8_9ACTN</name>
<comment type="caution">
    <text evidence="2">The sequence shown here is derived from an EMBL/GenBank/DDBJ whole genome shotgun (WGS) entry which is preliminary data.</text>
</comment>
<evidence type="ECO:0000313" key="3">
    <source>
        <dbReference type="Proteomes" id="UP000631553"/>
    </source>
</evidence>
<feature type="domain" description="Transposase DDE" evidence="1">
    <location>
        <begin position="13"/>
        <end position="57"/>
    </location>
</feature>
<dbReference type="EMBL" id="JACCCQ010000001">
    <property type="protein sequence ID" value="NYF59975.1"/>
    <property type="molecule type" value="Genomic_DNA"/>
</dbReference>
<dbReference type="InterPro" id="IPR025668">
    <property type="entry name" value="Tnp_DDE_dom"/>
</dbReference>
<dbReference type="Proteomes" id="UP000631553">
    <property type="component" value="Unassembled WGS sequence"/>
</dbReference>
<sequence>MTIVKRSDDPTGFTVLPRRWVVERTLAWLTRNRRLVRDYERLPTTGEALTTIAMIMLMSRRLNRTPAT</sequence>
<dbReference type="PANTHER" id="PTHR30007">
    <property type="entry name" value="PHP DOMAIN PROTEIN"/>
    <property type="match status" value="1"/>
</dbReference>
<gene>
    <name evidence="2" type="ORF">HDA35_005806</name>
</gene>
<evidence type="ECO:0000313" key="2">
    <source>
        <dbReference type="EMBL" id="NYF59975.1"/>
    </source>
</evidence>
<dbReference type="PANTHER" id="PTHR30007:SF0">
    <property type="entry name" value="TRANSPOSASE"/>
    <property type="match status" value="1"/>
</dbReference>
<organism evidence="2 3">
    <name type="scientific">Micromonospora purpureochromogenes</name>
    <dbReference type="NCBI Taxonomy" id="47872"/>
    <lineage>
        <taxon>Bacteria</taxon>
        <taxon>Bacillati</taxon>
        <taxon>Actinomycetota</taxon>
        <taxon>Actinomycetes</taxon>
        <taxon>Micromonosporales</taxon>
        <taxon>Micromonosporaceae</taxon>
        <taxon>Micromonospora</taxon>
    </lineage>
</organism>
<proteinExistence type="predicted"/>
<evidence type="ECO:0000259" key="1">
    <source>
        <dbReference type="Pfam" id="PF13586"/>
    </source>
</evidence>
<keyword evidence="3" id="KW-1185">Reference proteome</keyword>
<protein>
    <submittedName>
        <fullName evidence="2">Transposase</fullName>
    </submittedName>
</protein>
<reference evidence="2 3" key="1">
    <citation type="submission" date="2020-07" db="EMBL/GenBank/DDBJ databases">
        <title>Sequencing the genomes of 1000 actinobacteria strains.</title>
        <authorList>
            <person name="Klenk H.-P."/>
        </authorList>
    </citation>
    <scope>NUCLEOTIDE SEQUENCE [LARGE SCALE GENOMIC DNA]</scope>
    <source>
        <strain evidence="2 3">DSM 43814</strain>
    </source>
</reference>
<dbReference type="Pfam" id="PF13586">
    <property type="entry name" value="DDE_Tnp_1_2"/>
    <property type="match status" value="1"/>
</dbReference>